<accession>A0AAW2YUP2</accession>
<dbReference type="Proteomes" id="UP001431209">
    <property type="component" value="Unassembled WGS sequence"/>
</dbReference>
<dbReference type="EMBL" id="JAOPGA020000687">
    <property type="protein sequence ID" value="KAL0480804.1"/>
    <property type="molecule type" value="Genomic_DNA"/>
</dbReference>
<keyword evidence="1" id="KW-1133">Transmembrane helix</keyword>
<evidence type="ECO:0000313" key="3">
    <source>
        <dbReference type="Proteomes" id="UP001431209"/>
    </source>
</evidence>
<organism evidence="2 3">
    <name type="scientific">Acrasis kona</name>
    <dbReference type="NCBI Taxonomy" id="1008807"/>
    <lineage>
        <taxon>Eukaryota</taxon>
        <taxon>Discoba</taxon>
        <taxon>Heterolobosea</taxon>
        <taxon>Tetramitia</taxon>
        <taxon>Eutetramitia</taxon>
        <taxon>Acrasidae</taxon>
        <taxon>Acrasis</taxon>
    </lineage>
</organism>
<sequence>MARRSLLKRLLRQQQVFSKYLLNKGRNAEASFNHFCNEYAGPQATQAIRDAENYDDMIQNKRAELFNLRIAVLPEKLRVLKGELADFGQNMMKPGDITVGMVYDVSVVIFFAILAFIVGEKIGRWDYDGYDNEEF</sequence>
<keyword evidence="3" id="KW-1185">Reference proteome</keyword>
<dbReference type="AlphaFoldDB" id="A0AAW2YUP2"/>
<proteinExistence type="predicted"/>
<gene>
    <name evidence="2" type="ORF">AKO1_006911</name>
</gene>
<comment type="caution">
    <text evidence="2">The sequence shown here is derived from an EMBL/GenBank/DDBJ whole genome shotgun (WGS) entry which is preliminary data.</text>
</comment>
<reference evidence="2 3" key="1">
    <citation type="submission" date="2024-03" db="EMBL/GenBank/DDBJ databases">
        <title>The Acrasis kona genome and developmental transcriptomes reveal deep origins of eukaryotic multicellular pathways.</title>
        <authorList>
            <person name="Sheikh S."/>
            <person name="Fu C.-J."/>
            <person name="Brown M.W."/>
            <person name="Baldauf S.L."/>
        </authorList>
    </citation>
    <scope>NUCLEOTIDE SEQUENCE [LARGE SCALE GENOMIC DNA]</scope>
    <source>
        <strain evidence="2 3">ATCC MYA-3509</strain>
    </source>
</reference>
<protein>
    <submittedName>
        <fullName evidence="2">CbiD</fullName>
    </submittedName>
</protein>
<keyword evidence="1" id="KW-0812">Transmembrane</keyword>
<name>A0AAW2YUP2_9EUKA</name>
<feature type="transmembrane region" description="Helical" evidence="1">
    <location>
        <begin position="97"/>
        <end position="118"/>
    </location>
</feature>
<evidence type="ECO:0000256" key="1">
    <source>
        <dbReference type="SAM" id="Phobius"/>
    </source>
</evidence>
<evidence type="ECO:0000313" key="2">
    <source>
        <dbReference type="EMBL" id="KAL0480804.1"/>
    </source>
</evidence>
<keyword evidence="1" id="KW-0472">Membrane</keyword>